<dbReference type="KEGG" id="nfn:NFRAN_0637"/>
<dbReference type="GeneID" id="39420142"/>
<feature type="domain" description="Glycine transporter" evidence="7">
    <location>
        <begin position="18"/>
        <end position="91"/>
    </location>
</feature>
<feature type="transmembrane region" description="Helical" evidence="6">
    <location>
        <begin position="42"/>
        <end position="64"/>
    </location>
</feature>
<evidence type="ECO:0000256" key="6">
    <source>
        <dbReference type="SAM" id="Phobius"/>
    </source>
</evidence>
<organism evidence="8 9">
    <name type="scientific">Candidatus Nitrosocosmicus franklandianus</name>
    <dbReference type="NCBI Taxonomy" id="1798806"/>
    <lineage>
        <taxon>Archaea</taxon>
        <taxon>Nitrososphaerota</taxon>
        <taxon>Nitrososphaeria</taxon>
        <taxon>Nitrososphaerales</taxon>
        <taxon>Nitrososphaeraceae</taxon>
        <taxon>Candidatus Nitrosocosmicus</taxon>
    </lineage>
</organism>
<feature type="transmembrane region" description="Helical" evidence="6">
    <location>
        <begin position="107"/>
        <end position="125"/>
    </location>
</feature>
<evidence type="ECO:0000256" key="2">
    <source>
        <dbReference type="ARBA" id="ARBA00022475"/>
    </source>
</evidence>
<dbReference type="InterPro" id="IPR005115">
    <property type="entry name" value="Gly_transporter"/>
</dbReference>
<keyword evidence="9" id="KW-1185">Reference proteome</keyword>
<dbReference type="PANTHER" id="PTHR30506">
    <property type="entry name" value="INNER MEMBRANE PROTEIN"/>
    <property type="match status" value="1"/>
</dbReference>
<reference evidence="8 9" key="1">
    <citation type="submission" date="2019-02" db="EMBL/GenBank/DDBJ databases">
        <authorList>
            <person name="Lehtovirta-Morley E L."/>
        </authorList>
    </citation>
    <scope>NUCLEOTIDE SEQUENCE [LARGE SCALE GENOMIC DNA]</scope>
    <source>
        <strain evidence="8">NFRAN1</strain>
    </source>
</reference>
<dbReference type="Pfam" id="PF03458">
    <property type="entry name" value="Gly_transporter"/>
    <property type="match status" value="2"/>
</dbReference>
<feature type="domain" description="Glycine transporter" evidence="7">
    <location>
        <begin position="105"/>
        <end position="177"/>
    </location>
</feature>
<evidence type="ECO:0000259" key="7">
    <source>
        <dbReference type="Pfam" id="PF03458"/>
    </source>
</evidence>
<feature type="transmembrane region" description="Helical" evidence="6">
    <location>
        <begin position="15"/>
        <end position="35"/>
    </location>
</feature>
<evidence type="ECO:0000256" key="4">
    <source>
        <dbReference type="ARBA" id="ARBA00022989"/>
    </source>
</evidence>
<dbReference type="RefSeq" id="WP_134482954.1">
    <property type="nucleotide sequence ID" value="NZ_LR216287.1"/>
</dbReference>
<keyword evidence="5 6" id="KW-0472">Membrane</keyword>
<feature type="transmembrane region" description="Helical" evidence="6">
    <location>
        <begin position="76"/>
        <end position="95"/>
    </location>
</feature>
<dbReference type="OrthoDB" id="116318at2157"/>
<evidence type="ECO:0000313" key="9">
    <source>
        <dbReference type="Proteomes" id="UP000294299"/>
    </source>
</evidence>
<accession>A0A484I5F0</accession>
<comment type="subcellular location">
    <subcellularLocation>
        <location evidence="1">Cell membrane</location>
        <topology evidence="1">Multi-pass membrane protein</topology>
    </subcellularLocation>
</comment>
<keyword evidence="4 6" id="KW-1133">Transmembrane helix</keyword>
<evidence type="ECO:0000256" key="1">
    <source>
        <dbReference type="ARBA" id="ARBA00004651"/>
    </source>
</evidence>
<proteinExistence type="predicted"/>
<protein>
    <recommendedName>
        <fullName evidence="7">Glycine transporter domain-containing protein</fullName>
    </recommendedName>
</protein>
<dbReference type="AlphaFoldDB" id="A0A484I5F0"/>
<feature type="transmembrane region" description="Helical" evidence="6">
    <location>
        <begin position="131"/>
        <end position="150"/>
    </location>
</feature>
<evidence type="ECO:0000313" key="8">
    <source>
        <dbReference type="EMBL" id="VFJ12959.1"/>
    </source>
</evidence>
<gene>
    <name evidence="8" type="ORF">NFRAN_0637</name>
</gene>
<keyword evidence="2" id="KW-1003">Cell membrane</keyword>
<name>A0A484I5F0_9ARCH</name>
<evidence type="ECO:0000256" key="5">
    <source>
        <dbReference type="ARBA" id="ARBA00023136"/>
    </source>
</evidence>
<keyword evidence="3 6" id="KW-0812">Transmembrane</keyword>
<feature type="transmembrane region" description="Helical" evidence="6">
    <location>
        <begin position="162"/>
        <end position="178"/>
    </location>
</feature>
<sequence length="214" mass="23226">MVDFLALLNFYYPQIILYLDYFGTVAFAVTGAFKAIEQKSDLVGIVILSTVAGLSGGIIRDVLFGRFPPAALSDPVYFTLTIVTGFILFLSYPKLKKHWNLFLKCDAIGLGVFTIIGATMAYAIFGPNILLITFAGLITATGGGILRDVFVNEVPLVFVRELYATASFGGVLVFYLLILLTDPVIAAVTGILVATGIRLLAIKYNWNLPKARIS</sequence>
<dbReference type="GO" id="GO:0005886">
    <property type="term" value="C:plasma membrane"/>
    <property type="evidence" value="ECO:0007669"/>
    <property type="project" value="UniProtKB-SubCell"/>
</dbReference>
<dbReference type="Proteomes" id="UP000294299">
    <property type="component" value="Chromosome NFRAN"/>
</dbReference>
<evidence type="ECO:0000256" key="3">
    <source>
        <dbReference type="ARBA" id="ARBA00022692"/>
    </source>
</evidence>
<dbReference type="EMBL" id="LR216287">
    <property type="protein sequence ID" value="VFJ12959.1"/>
    <property type="molecule type" value="Genomic_DNA"/>
</dbReference>
<feature type="transmembrane region" description="Helical" evidence="6">
    <location>
        <begin position="184"/>
        <end position="202"/>
    </location>
</feature>
<dbReference type="PANTHER" id="PTHR30506:SF3">
    <property type="entry name" value="UPF0126 INNER MEMBRANE PROTEIN YADS-RELATED"/>
    <property type="match status" value="1"/>
</dbReference>